<comment type="caution">
    <text evidence="1">The sequence shown here is derived from an EMBL/GenBank/DDBJ whole genome shotgun (WGS) entry which is preliminary data.</text>
</comment>
<protein>
    <submittedName>
        <fullName evidence="1">Uncharacterized protein</fullName>
    </submittedName>
</protein>
<gene>
    <name evidence="1" type="ORF">PG994_014564</name>
</gene>
<accession>A0ABR1T545</accession>
<organism evidence="1 2">
    <name type="scientific">Apiospora phragmitis</name>
    <dbReference type="NCBI Taxonomy" id="2905665"/>
    <lineage>
        <taxon>Eukaryota</taxon>
        <taxon>Fungi</taxon>
        <taxon>Dikarya</taxon>
        <taxon>Ascomycota</taxon>
        <taxon>Pezizomycotina</taxon>
        <taxon>Sordariomycetes</taxon>
        <taxon>Xylariomycetidae</taxon>
        <taxon>Amphisphaeriales</taxon>
        <taxon>Apiosporaceae</taxon>
        <taxon>Apiospora</taxon>
    </lineage>
</organism>
<name>A0ABR1T545_9PEZI</name>
<dbReference type="Proteomes" id="UP001480595">
    <property type="component" value="Unassembled WGS sequence"/>
</dbReference>
<sequence length="162" mass="17549">MRHFRSEGTQPYHAAIQPYIKELATEQPDHHYSNDTSPGSAERLTSVADTVLIIIGVSYPSVSNMVQPTRGNGIRPVSVRTYPIWRPPPTNRRIHMAARVTCTADQSLASGKRSSAFASTQICSNRTASQPVVLHASKLSSLAGVRIVRGDKALGSPTVLES</sequence>
<dbReference type="EMBL" id="JAQQWL010000015">
    <property type="protein sequence ID" value="KAK8041557.1"/>
    <property type="molecule type" value="Genomic_DNA"/>
</dbReference>
<proteinExistence type="predicted"/>
<dbReference type="RefSeq" id="XP_066709102.1">
    <property type="nucleotide sequence ID" value="XM_066865973.1"/>
</dbReference>
<keyword evidence="2" id="KW-1185">Reference proteome</keyword>
<dbReference type="GeneID" id="92099036"/>
<evidence type="ECO:0000313" key="2">
    <source>
        <dbReference type="Proteomes" id="UP001480595"/>
    </source>
</evidence>
<evidence type="ECO:0000313" key="1">
    <source>
        <dbReference type="EMBL" id="KAK8041557.1"/>
    </source>
</evidence>
<reference evidence="1 2" key="1">
    <citation type="submission" date="2023-01" db="EMBL/GenBank/DDBJ databases">
        <title>Analysis of 21 Apiospora genomes using comparative genomics revels a genus with tremendous synthesis potential of carbohydrate active enzymes and secondary metabolites.</title>
        <authorList>
            <person name="Sorensen T."/>
        </authorList>
    </citation>
    <scope>NUCLEOTIDE SEQUENCE [LARGE SCALE GENOMIC DNA]</scope>
    <source>
        <strain evidence="1 2">CBS 135458</strain>
    </source>
</reference>